<gene>
    <name evidence="1" type="ORF">ECE50_008960</name>
</gene>
<dbReference type="Proteomes" id="UP000281028">
    <property type="component" value="Unassembled WGS sequence"/>
</dbReference>
<dbReference type="Pfam" id="PF14903">
    <property type="entry name" value="WG_beta_rep"/>
    <property type="match status" value="5"/>
</dbReference>
<dbReference type="EMBL" id="RIAR02000001">
    <property type="protein sequence ID" value="NSL86957.1"/>
    <property type="molecule type" value="Genomic_DNA"/>
</dbReference>
<keyword evidence="2" id="KW-1185">Reference proteome</keyword>
<organism evidence="1 2">
    <name type="scientific">Chitinophaga solisilvae</name>
    <dbReference type="NCBI Taxonomy" id="1233460"/>
    <lineage>
        <taxon>Bacteria</taxon>
        <taxon>Pseudomonadati</taxon>
        <taxon>Bacteroidota</taxon>
        <taxon>Chitinophagia</taxon>
        <taxon>Chitinophagales</taxon>
        <taxon>Chitinophagaceae</taxon>
        <taxon>Chitinophaga</taxon>
    </lineage>
</organism>
<dbReference type="SUPFAM" id="SSF69360">
    <property type="entry name" value="Cell wall binding repeat"/>
    <property type="match status" value="1"/>
</dbReference>
<reference evidence="1" key="1">
    <citation type="submission" date="2020-05" db="EMBL/GenBank/DDBJ databases">
        <title>Chitinophaga laudate sp. nov., isolated from a tropical peat swamp.</title>
        <authorList>
            <person name="Goh C.B.S."/>
            <person name="Lee M.S."/>
            <person name="Parimannan S."/>
            <person name="Pasbakhsh P."/>
            <person name="Yule C.M."/>
            <person name="Rajandas H."/>
            <person name="Loke S."/>
            <person name="Croft L."/>
            <person name="Tan J.B.L."/>
        </authorList>
    </citation>
    <scope>NUCLEOTIDE SEQUENCE</scope>
    <source>
        <strain evidence="1">Mgbs1</strain>
    </source>
</reference>
<dbReference type="PANTHER" id="PTHR37841:SF1">
    <property type="entry name" value="DUF3298 DOMAIN-CONTAINING PROTEIN"/>
    <property type="match status" value="1"/>
</dbReference>
<sequence>MRYYFPAIMLLLLIHCMQGCQHTPAPETILFPFLEKNKTGYINISGQIIIPAQYDAGGYFSEGLAAVRMHNGYYGYINTRGDTVIAPQYDYAGAFYEGIAVVHKGNQPLYINASGKIPFPALFSALSPFTDGLAQVKGFNELTGLIDKQGKLVVDTVMSAIGIFEDGYAVIQQRDSTALIDRTGRRIIPFNRYDAITYAGEHCYYVSQPVPGTENSIFMLTDTSGQVLKSFGNRGIRIDFPFQQGRALMTKYTENDDSLCILMRNGREIFLSNTSGTVERYGNRIFLRENNYYVLLDMTGRQLTPAHFQDFDRGGFINGKIPAETADGWGVADTSGRLVIPARYEKLLHSGDSGVYIFFKNDAVQHFGLLSSQGKELLPAVMSTFNRSGFVNGLLYCMINNRQTYLNTQGLVVWQQKDTSLQPLNVDYMQRNYFSGWGYPSASSVNGEGRSENYSRKITPAQGFPGAQVLQVIAAPPGKDTFNETYTGRAVYVVNTTPRSFVFNASDSKLYIKTQALTTKGWEDIEYQPRSFCGNSYHQVPLDAGRYWQFAAPVYQGAVKTRLRIAVTYISVPGTDTAEEKEATVYSNEFEGSINPGQLWRKEGYSPENIMDPYYE</sequence>
<dbReference type="AlphaFoldDB" id="A0A433WQ40"/>
<accession>A0A433WQ40</accession>
<proteinExistence type="predicted"/>
<comment type="caution">
    <text evidence="1">The sequence shown here is derived from an EMBL/GenBank/DDBJ whole genome shotgun (WGS) entry which is preliminary data.</text>
</comment>
<evidence type="ECO:0000313" key="1">
    <source>
        <dbReference type="EMBL" id="NSL86957.1"/>
    </source>
</evidence>
<evidence type="ECO:0000313" key="2">
    <source>
        <dbReference type="Proteomes" id="UP000281028"/>
    </source>
</evidence>
<dbReference type="PANTHER" id="PTHR37841">
    <property type="entry name" value="GLR2918 PROTEIN"/>
    <property type="match status" value="1"/>
</dbReference>
<name>A0A433WQ40_9BACT</name>
<dbReference type="OrthoDB" id="679755at2"/>
<protein>
    <submittedName>
        <fullName evidence="1">WG repeat-containing protein</fullName>
    </submittedName>
</protein>
<dbReference type="InterPro" id="IPR032774">
    <property type="entry name" value="WG_beta_rep"/>
</dbReference>